<dbReference type="EMBL" id="BONC01000050">
    <property type="protein sequence ID" value="GIF59617.1"/>
    <property type="molecule type" value="Genomic_DNA"/>
</dbReference>
<feature type="transmembrane region" description="Helical" evidence="1">
    <location>
        <begin position="104"/>
        <end position="124"/>
    </location>
</feature>
<feature type="transmembrane region" description="Helical" evidence="1">
    <location>
        <begin position="60"/>
        <end position="83"/>
    </location>
</feature>
<comment type="caution">
    <text evidence="2">The sequence shown here is derived from an EMBL/GenBank/DDBJ whole genome shotgun (WGS) entry which is preliminary data.</text>
</comment>
<protein>
    <submittedName>
        <fullName evidence="2">Uncharacterized protein</fullName>
    </submittedName>
</protein>
<feature type="transmembrane region" description="Helical" evidence="1">
    <location>
        <begin position="171"/>
        <end position="192"/>
    </location>
</feature>
<gene>
    <name evidence="2" type="ORF">Air01nite_57120</name>
</gene>
<dbReference type="Proteomes" id="UP000624325">
    <property type="component" value="Unassembled WGS sequence"/>
</dbReference>
<feature type="transmembrane region" description="Helical" evidence="1">
    <location>
        <begin position="130"/>
        <end position="150"/>
    </location>
</feature>
<reference evidence="2 3" key="1">
    <citation type="submission" date="2021-01" db="EMBL/GenBank/DDBJ databases">
        <title>Whole genome shotgun sequence of Asanoa iriomotensis NBRC 100142.</title>
        <authorList>
            <person name="Komaki H."/>
            <person name="Tamura T."/>
        </authorList>
    </citation>
    <scope>NUCLEOTIDE SEQUENCE [LARGE SCALE GENOMIC DNA]</scope>
    <source>
        <strain evidence="2 3">NBRC 100142</strain>
    </source>
</reference>
<name>A0ABQ4CA07_9ACTN</name>
<proteinExistence type="predicted"/>
<accession>A0ABQ4CA07</accession>
<dbReference type="RefSeq" id="WP_203706443.1">
    <property type="nucleotide sequence ID" value="NZ_BAAALU010000014.1"/>
</dbReference>
<sequence length="263" mass="27652">MGELLDAALLVLRAHAAALLPVAAALAVGEQFLLAPLRDWASLDVADPFRYLDRDFPQTWTVLCIGAGFEAVIIALLAAPAARAAGALLVGRPLDNRAALDPRGLRPVATVALALFAGVVVATLSFAGPLWAFAFGFTALAVPALVVDRVNPFRAIGRGVVLAGRSGGRGLWILLVAYFTWWLIRTLVGTLGGNLLHQLVPLHPEALGVLLFGMRVAVNTLAYAALACLAATLHLETRFRTEGLDIALGRGYGAAADPLAVRR</sequence>
<keyword evidence="1" id="KW-0472">Membrane</keyword>
<feature type="transmembrane region" description="Helical" evidence="1">
    <location>
        <begin position="212"/>
        <end position="233"/>
    </location>
</feature>
<keyword evidence="1" id="KW-0812">Transmembrane</keyword>
<evidence type="ECO:0000313" key="2">
    <source>
        <dbReference type="EMBL" id="GIF59617.1"/>
    </source>
</evidence>
<evidence type="ECO:0000256" key="1">
    <source>
        <dbReference type="SAM" id="Phobius"/>
    </source>
</evidence>
<evidence type="ECO:0000313" key="3">
    <source>
        <dbReference type="Proteomes" id="UP000624325"/>
    </source>
</evidence>
<keyword evidence="3" id="KW-1185">Reference proteome</keyword>
<keyword evidence="1" id="KW-1133">Transmembrane helix</keyword>
<organism evidence="2 3">
    <name type="scientific">Asanoa iriomotensis</name>
    <dbReference type="NCBI Taxonomy" id="234613"/>
    <lineage>
        <taxon>Bacteria</taxon>
        <taxon>Bacillati</taxon>
        <taxon>Actinomycetota</taxon>
        <taxon>Actinomycetes</taxon>
        <taxon>Micromonosporales</taxon>
        <taxon>Micromonosporaceae</taxon>
        <taxon>Asanoa</taxon>
    </lineage>
</organism>